<sequence length="116" mass="13213">MLAMASRIVVSTNTLGRIVDADSRKRLSFSIIKLMLHSPLQIGNEQKYEYGNVITIWLGPLPTVHILDLETAKEEMLTNGAAYVDRYAPYMIDREEVLYFQVENFGLITVDSLYGR</sequence>
<dbReference type="EMBL" id="KZ346503">
    <property type="protein sequence ID" value="PIO69813.1"/>
    <property type="molecule type" value="Genomic_DNA"/>
</dbReference>
<dbReference type="GO" id="GO:0016705">
    <property type="term" value="F:oxidoreductase activity, acting on paired donors, with incorporation or reduction of molecular oxygen"/>
    <property type="evidence" value="ECO:0007669"/>
    <property type="project" value="InterPro"/>
</dbReference>
<dbReference type="Proteomes" id="UP000230423">
    <property type="component" value="Unassembled WGS sequence"/>
</dbReference>
<dbReference type="AlphaFoldDB" id="A0A2G9UI46"/>
<dbReference type="InterPro" id="IPR036396">
    <property type="entry name" value="Cyt_P450_sf"/>
</dbReference>
<dbReference type="SUPFAM" id="SSF48264">
    <property type="entry name" value="Cytochrome P450"/>
    <property type="match status" value="1"/>
</dbReference>
<keyword evidence="1" id="KW-0560">Oxidoreductase</keyword>
<keyword evidence="3" id="KW-1185">Reference proteome</keyword>
<keyword evidence="1" id="KW-0503">Monooxygenase</keyword>
<dbReference type="GO" id="GO:0005506">
    <property type="term" value="F:iron ion binding"/>
    <property type="evidence" value="ECO:0007669"/>
    <property type="project" value="InterPro"/>
</dbReference>
<dbReference type="GO" id="GO:0020037">
    <property type="term" value="F:heme binding"/>
    <property type="evidence" value="ECO:0007669"/>
    <property type="project" value="InterPro"/>
</dbReference>
<reference evidence="2 3" key="1">
    <citation type="submission" date="2015-09" db="EMBL/GenBank/DDBJ databases">
        <title>Draft genome of the parasitic nematode Teladorsagia circumcincta isolate WARC Sus (inbred).</title>
        <authorList>
            <person name="Mitreva M."/>
        </authorList>
    </citation>
    <scope>NUCLEOTIDE SEQUENCE [LARGE SCALE GENOMIC DNA]</scope>
    <source>
        <strain evidence="2 3">S</strain>
    </source>
</reference>
<protein>
    <submittedName>
        <fullName evidence="2">Uncharacterized protein</fullName>
    </submittedName>
</protein>
<gene>
    <name evidence="2" type="ORF">TELCIR_08349</name>
</gene>
<evidence type="ECO:0000313" key="2">
    <source>
        <dbReference type="EMBL" id="PIO69813.1"/>
    </source>
</evidence>
<dbReference type="OrthoDB" id="2789670at2759"/>
<organism evidence="2 3">
    <name type="scientific">Teladorsagia circumcincta</name>
    <name type="common">Brown stomach worm</name>
    <name type="synonym">Ostertagia circumcincta</name>
    <dbReference type="NCBI Taxonomy" id="45464"/>
    <lineage>
        <taxon>Eukaryota</taxon>
        <taxon>Metazoa</taxon>
        <taxon>Ecdysozoa</taxon>
        <taxon>Nematoda</taxon>
        <taxon>Chromadorea</taxon>
        <taxon>Rhabditida</taxon>
        <taxon>Rhabditina</taxon>
        <taxon>Rhabditomorpha</taxon>
        <taxon>Strongyloidea</taxon>
        <taxon>Trichostrongylidae</taxon>
        <taxon>Teladorsagia</taxon>
    </lineage>
</organism>
<accession>A0A2G9UI46</accession>
<evidence type="ECO:0000256" key="1">
    <source>
        <dbReference type="ARBA" id="ARBA00023033"/>
    </source>
</evidence>
<dbReference type="GO" id="GO:0004497">
    <property type="term" value="F:monooxygenase activity"/>
    <property type="evidence" value="ECO:0007669"/>
    <property type="project" value="UniProtKB-KW"/>
</dbReference>
<dbReference type="Gene3D" id="1.10.630.10">
    <property type="entry name" value="Cytochrome P450"/>
    <property type="match status" value="1"/>
</dbReference>
<name>A0A2G9UI46_TELCI</name>
<evidence type="ECO:0000313" key="3">
    <source>
        <dbReference type="Proteomes" id="UP000230423"/>
    </source>
</evidence>
<proteinExistence type="predicted"/>